<dbReference type="GO" id="GO:0004674">
    <property type="term" value="F:protein serine/threonine kinase activity"/>
    <property type="evidence" value="ECO:0007669"/>
    <property type="project" value="UniProtKB-KW"/>
</dbReference>
<keyword evidence="6 14" id="KW-0418">Kinase</keyword>
<dbReference type="FunFam" id="3.30.200.20:FF:000097">
    <property type="entry name" value="Probable serine/threonine-protein kinase nek1"/>
    <property type="match status" value="1"/>
</dbReference>
<dbReference type="EMBL" id="CATOUU010000320">
    <property type="protein sequence ID" value="CAI9924678.1"/>
    <property type="molecule type" value="Genomic_DNA"/>
</dbReference>
<name>A0AA86NST5_9EUKA</name>
<gene>
    <name evidence="13" type="ORF">HINF_LOCUS12323</name>
    <name evidence="14" type="ORF">HINF_LOCUS71784</name>
</gene>
<dbReference type="PROSITE" id="PS50011">
    <property type="entry name" value="PROTEIN_KINASE_DOM"/>
    <property type="match status" value="1"/>
</dbReference>
<comment type="similarity">
    <text evidence="1">Belongs to the protein kinase superfamily. NEK Ser/Thr protein kinase family. NIMA subfamily.</text>
</comment>
<keyword evidence="7 10" id="KW-0067">ATP-binding</keyword>
<dbReference type="Gene3D" id="1.10.510.10">
    <property type="entry name" value="Transferase(Phosphotransferase) domain 1"/>
    <property type="match status" value="1"/>
</dbReference>
<evidence type="ECO:0000313" key="13">
    <source>
        <dbReference type="EMBL" id="CAI9924678.1"/>
    </source>
</evidence>
<dbReference type="SUPFAM" id="SSF56112">
    <property type="entry name" value="Protein kinase-like (PK-like)"/>
    <property type="match status" value="1"/>
</dbReference>
<dbReference type="EC" id="2.7.11.1" evidence="2"/>
<evidence type="ECO:0000256" key="2">
    <source>
        <dbReference type="ARBA" id="ARBA00012513"/>
    </source>
</evidence>
<reference evidence="13" key="1">
    <citation type="submission" date="2023-06" db="EMBL/GenBank/DDBJ databases">
        <authorList>
            <person name="Kurt Z."/>
        </authorList>
    </citation>
    <scope>NUCLEOTIDE SEQUENCE</scope>
</reference>
<dbReference type="PROSITE" id="PS00107">
    <property type="entry name" value="PROTEIN_KINASE_ATP"/>
    <property type="match status" value="1"/>
</dbReference>
<dbReference type="SMART" id="SM00220">
    <property type="entry name" value="S_TKc"/>
    <property type="match status" value="1"/>
</dbReference>
<feature type="binding site" evidence="10">
    <location>
        <position position="35"/>
    </location>
    <ligand>
        <name>ATP</name>
        <dbReference type="ChEBI" id="CHEBI:30616"/>
    </ligand>
</feature>
<evidence type="ECO:0000256" key="8">
    <source>
        <dbReference type="ARBA" id="ARBA00047899"/>
    </source>
</evidence>
<protein>
    <recommendedName>
        <fullName evidence="2">non-specific serine/threonine protein kinase</fullName>
        <ecNumber evidence="2">2.7.11.1</ecNumber>
    </recommendedName>
</protein>
<feature type="domain" description="Protein kinase" evidence="12">
    <location>
        <begin position="6"/>
        <end position="261"/>
    </location>
</feature>
<evidence type="ECO:0000256" key="5">
    <source>
        <dbReference type="ARBA" id="ARBA00022741"/>
    </source>
</evidence>
<evidence type="ECO:0000256" key="7">
    <source>
        <dbReference type="ARBA" id="ARBA00022840"/>
    </source>
</evidence>
<dbReference type="InterPro" id="IPR000719">
    <property type="entry name" value="Prot_kinase_dom"/>
</dbReference>
<dbReference type="Proteomes" id="UP001642409">
    <property type="component" value="Unassembled WGS sequence"/>
</dbReference>
<dbReference type="InterPro" id="IPR017441">
    <property type="entry name" value="Protein_kinase_ATP_BS"/>
</dbReference>
<dbReference type="EMBL" id="CAXDID020000558">
    <property type="protein sequence ID" value="CAL6102688.1"/>
    <property type="molecule type" value="Genomic_DNA"/>
</dbReference>
<dbReference type="Pfam" id="PF00069">
    <property type="entry name" value="Pkinase"/>
    <property type="match status" value="1"/>
</dbReference>
<dbReference type="PROSITE" id="PS00108">
    <property type="entry name" value="PROTEIN_KINASE_ST"/>
    <property type="match status" value="1"/>
</dbReference>
<proteinExistence type="inferred from homology"/>
<dbReference type="AlphaFoldDB" id="A0AA86NST5"/>
<evidence type="ECO:0000256" key="1">
    <source>
        <dbReference type="ARBA" id="ARBA00010886"/>
    </source>
</evidence>
<evidence type="ECO:0000313" key="14">
    <source>
        <dbReference type="EMBL" id="CAL6102688.1"/>
    </source>
</evidence>
<accession>A0AA86NST5</accession>
<dbReference type="CDD" id="cd08215">
    <property type="entry name" value="STKc_Nek"/>
    <property type="match status" value="1"/>
</dbReference>
<dbReference type="Gene3D" id="3.30.200.20">
    <property type="entry name" value="Phosphorylase Kinase, domain 1"/>
    <property type="match status" value="1"/>
</dbReference>
<evidence type="ECO:0000256" key="6">
    <source>
        <dbReference type="ARBA" id="ARBA00022777"/>
    </source>
</evidence>
<dbReference type="InterPro" id="IPR008271">
    <property type="entry name" value="Ser/Thr_kinase_AS"/>
</dbReference>
<comment type="catalytic activity">
    <reaction evidence="8">
        <text>L-threonyl-[protein] + ATP = O-phospho-L-threonyl-[protein] + ADP + H(+)</text>
        <dbReference type="Rhea" id="RHEA:46608"/>
        <dbReference type="Rhea" id="RHEA-COMP:11060"/>
        <dbReference type="Rhea" id="RHEA-COMP:11605"/>
        <dbReference type="ChEBI" id="CHEBI:15378"/>
        <dbReference type="ChEBI" id="CHEBI:30013"/>
        <dbReference type="ChEBI" id="CHEBI:30616"/>
        <dbReference type="ChEBI" id="CHEBI:61977"/>
        <dbReference type="ChEBI" id="CHEBI:456216"/>
        <dbReference type="EC" id="2.7.11.1"/>
    </reaction>
</comment>
<keyword evidence="15" id="KW-1185">Reference proteome</keyword>
<keyword evidence="3 11" id="KW-0723">Serine/threonine-protein kinase</keyword>
<evidence type="ECO:0000256" key="9">
    <source>
        <dbReference type="ARBA" id="ARBA00048679"/>
    </source>
</evidence>
<evidence type="ECO:0000256" key="10">
    <source>
        <dbReference type="PROSITE-ProRule" id="PRU10141"/>
    </source>
</evidence>
<evidence type="ECO:0000259" key="12">
    <source>
        <dbReference type="PROSITE" id="PS50011"/>
    </source>
</evidence>
<evidence type="ECO:0000256" key="4">
    <source>
        <dbReference type="ARBA" id="ARBA00022679"/>
    </source>
</evidence>
<dbReference type="GO" id="GO:0005524">
    <property type="term" value="F:ATP binding"/>
    <property type="evidence" value="ECO:0007669"/>
    <property type="project" value="UniProtKB-UniRule"/>
</dbReference>
<comment type="caution">
    <text evidence="13">The sequence shown here is derived from an EMBL/GenBank/DDBJ whole genome shotgun (WGS) entry which is preliminary data.</text>
</comment>
<dbReference type="PANTHER" id="PTHR44899">
    <property type="entry name" value="CAMK FAMILY PROTEIN KINASE"/>
    <property type="match status" value="1"/>
</dbReference>
<evidence type="ECO:0000256" key="11">
    <source>
        <dbReference type="RuleBase" id="RU000304"/>
    </source>
</evidence>
<dbReference type="InterPro" id="IPR051131">
    <property type="entry name" value="NEK_Ser/Thr_kinase_NIMA"/>
</dbReference>
<keyword evidence="4" id="KW-0808">Transferase</keyword>
<reference evidence="14 15" key="2">
    <citation type="submission" date="2024-07" db="EMBL/GenBank/DDBJ databases">
        <authorList>
            <person name="Akdeniz Z."/>
        </authorList>
    </citation>
    <scope>NUCLEOTIDE SEQUENCE [LARGE SCALE GENOMIC DNA]</scope>
</reference>
<evidence type="ECO:0000256" key="3">
    <source>
        <dbReference type="ARBA" id="ARBA00022527"/>
    </source>
</evidence>
<dbReference type="InterPro" id="IPR011009">
    <property type="entry name" value="Kinase-like_dom_sf"/>
</dbReference>
<organism evidence="13">
    <name type="scientific">Hexamita inflata</name>
    <dbReference type="NCBI Taxonomy" id="28002"/>
    <lineage>
        <taxon>Eukaryota</taxon>
        <taxon>Metamonada</taxon>
        <taxon>Diplomonadida</taxon>
        <taxon>Hexamitidae</taxon>
        <taxon>Hexamitinae</taxon>
        <taxon>Hexamita</taxon>
    </lineage>
</organism>
<keyword evidence="5 10" id="KW-0547">Nucleotide-binding</keyword>
<sequence>MPKADFKIERFLGKGSYGSVSLVTRLSDNKQYALKEINVSHMAQRDRSDQLNEIRILASIYHPNVLGYYECFIENGKLCIVTDFCGQGDLEKLINQHTKSKTKIPEALIWNIIMQTLNGLQAIHKQFILHRDIKSQNILIQNDTYKIADFGVSKVQHKANDLARTAIGTPFYLSPEMWKQEQYSQKTDVYSLGCLFYELCMLKHPYTGRDVKELQRNVLRGIYQPVHTFYSQDLRDLITSMLSASSLRRPNVNQIIHSTAIQSRKEIYTALFEETILAGQNTAMEFGMTSILEAPKMIQTIKINPMLNRIMNGQIGGGANPKSKAYQQIESENAAKVVGVLPELQYDKRQKWDQMAQIQIQKQQRPASNQRIPQLLGNYSDLRRNIQSGLRARQVE</sequence>
<dbReference type="PANTHER" id="PTHR44899:SF6">
    <property type="entry name" value="SERINE_THREONINE PROTEIN KINASE"/>
    <property type="match status" value="1"/>
</dbReference>
<evidence type="ECO:0000313" key="15">
    <source>
        <dbReference type="Proteomes" id="UP001642409"/>
    </source>
</evidence>
<comment type="catalytic activity">
    <reaction evidence="9">
        <text>L-seryl-[protein] + ATP = O-phospho-L-seryl-[protein] + ADP + H(+)</text>
        <dbReference type="Rhea" id="RHEA:17989"/>
        <dbReference type="Rhea" id="RHEA-COMP:9863"/>
        <dbReference type="Rhea" id="RHEA-COMP:11604"/>
        <dbReference type="ChEBI" id="CHEBI:15378"/>
        <dbReference type="ChEBI" id="CHEBI:29999"/>
        <dbReference type="ChEBI" id="CHEBI:30616"/>
        <dbReference type="ChEBI" id="CHEBI:83421"/>
        <dbReference type="ChEBI" id="CHEBI:456216"/>
        <dbReference type="EC" id="2.7.11.1"/>
    </reaction>
</comment>